<dbReference type="PANTHER" id="PTHR31078:SF1">
    <property type="entry name" value="CILIA- AND FLAGELLA-ASSOCIATED PROTEIN 300"/>
    <property type="match status" value="1"/>
</dbReference>
<comment type="function">
    <text evidence="1">Cilium- and flagellum-specific protein that plays a role in axonemal structure organization and motility. May play a role in outer and inner dynein arm assembly.</text>
</comment>
<dbReference type="GO" id="GO:0005930">
    <property type="term" value="C:axoneme"/>
    <property type="evidence" value="ECO:0007669"/>
    <property type="project" value="UniProtKB-SubCell"/>
</dbReference>
<comment type="similarity">
    <text evidence="3">Belongs to the CFAP300 family.</text>
</comment>
<evidence type="ECO:0000256" key="5">
    <source>
        <dbReference type="ARBA" id="ARBA00022490"/>
    </source>
</evidence>
<organism evidence="8 9">
    <name type="scientific">Strongylocentrotus purpuratus</name>
    <name type="common">Purple sea urchin</name>
    <dbReference type="NCBI Taxonomy" id="7668"/>
    <lineage>
        <taxon>Eukaryota</taxon>
        <taxon>Metazoa</taxon>
        <taxon>Echinodermata</taxon>
        <taxon>Eleutherozoa</taxon>
        <taxon>Echinozoa</taxon>
        <taxon>Echinoidea</taxon>
        <taxon>Euechinoidea</taxon>
        <taxon>Echinacea</taxon>
        <taxon>Camarodonta</taxon>
        <taxon>Echinidea</taxon>
        <taxon>Strongylocentrotidae</taxon>
        <taxon>Strongylocentrotus</taxon>
    </lineage>
</organism>
<evidence type="ECO:0000256" key="6">
    <source>
        <dbReference type="ARBA" id="ARBA00023212"/>
    </source>
</evidence>
<evidence type="ECO:0000313" key="9">
    <source>
        <dbReference type="Proteomes" id="UP000007110"/>
    </source>
</evidence>
<keyword evidence="6" id="KW-0206">Cytoskeleton</keyword>
<dbReference type="RefSeq" id="XP_011662186.2">
    <property type="nucleotide sequence ID" value="XM_011663884.2"/>
</dbReference>
<evidence type="ECO:0000256" key="4">
    <source>
        <dbReference type="ARBA" id="ARBA00022174"/>
    </source>
</evidence>
<name>A0A7M7HFF4_STRPU</name>
<dbReference type="EnsemblMetazoa" id="XM_011663884">
    <property type="protein sequence ID" value="XP_011662186"/>
    <property type="gene ID" value="LOC105437371"/>
</dbReference>
<keyword evidence="5" id="KW-0963">Cytoplasm</keyword>
<dbReference type="PANTHER" id="PTHR31078">
    <property type="entry name" value="CILIA- AND FLAGELLA-ASSOCIATED PROTEIN 300"/>
    <property type="match status" value="1"/>
</dbReference>
<dbReference type="GeneID" id="105437371"/>
<evidence type="ECO:0000256" key="7">
    <source>
        <dbReference type="ARBA" id="ARBA00023273"/>
    </source>
</evidence>
<dbReference type="KEGG" id="spu:105437371"/>
<dbReference type="OMA" id="TGHIAKC"/>
<evidence type="ECO:0000256" key="3">
    <source>
        <dbReference type="ARBA" id="ARBA00009205"/>
    </source>
</evidence>
<evidence type="ECO:0000313" key="8">
    <source>
        <dbReference type="EnsemblMetazoa" id="XP_011662186"/>
    </source>
</evidence>
<dbReference type="OrthoDB" id="10259249at2759"/>
<dbReference type="InParanoid" id="A0A7M7HFF4"/>
<reference evidence="8" key="2">
    <citation type="submission" date="2021-01" db="UniProtKB">
        <authorList>
            <consortium name="EnsemblMetazoa"/>
        </authorList>
    </citation>
    <scope>IDENTIFICATION</scope>
</reference>
<comment type="subcellular location">
    <subcellularLocation>
        <location evidence="2">Cytoplasm</location>
        <location evidence="2">Cytoskeleton</location>
        <location evidence="2">Cilium axoneme</location>
    </subcellularLocation>
</comment>
<dbReference type="AlphaFoldDB" id="A0A7M7HFF4"/>
<dbReference type="Proteomes" id="UP000007110">
    <property type="component" value="Unassembled WGS sequence"/>
</dbReference>
<dbReference type="FunCoup" id="A0A7M7HFF4">
    <property type="interactions" value="78"/>
</dbReference>
<proteinExistence type="inferred from homology"/>
<evidence type="ECO:0000256" key="1">
    <source>
        <dbReference type="ARBA" id="ARBA00002404"/>
    </source>
</evidence>
<keyword evidence="9" id="KW-1185">Reference proteome</keyword>
<keyword evidence="7" id="KW-0966">Cell projection</keyword>
<dbReference type="Pfam" id="PF14926">
    <property type="entry name" value="CFAP300"/>
    <property type="match status" value="1"/>
</dbReference>
<protein>
    <recommendedName>
        <fullName evidence="4">Cilia- and flagella-associated protein 300</fullName>
    </recommendedName>
</protein>
<sequence length="266" mass="31140">MASGDVQKDKKFHFRELDKNSASLKNNEVQDSLMKWGMKGRMFVQFFSYDQLFQAYQKDDFILDFFQDPVVKATLGILSESGSWGPPGFTAEKVEALQVPCSVTSMTFFDRLEKEELVREGGRIVKCFDEFYEEFTISDEVRKMILLEDSDNYEVYSEAEREQFLFHLFEHLCLGGSLCQYEDSITPYLDTTKLLYKDLVSVQKDASTKELRVTSHVFKVKAWDKDSYQFYPCDQDHRQTFAYFIVDPLKRHVSILYHRFGSGIFT</sequence>
<reference evidence="9" key="1">
    <citation type="submission" date="2015-02" db="EMBL/GenBank/DDBJ databases">
        <title>Genome sequencing for Strongylocentrotus purpuratus.</title>
        <authorList>
            <person name="Murali S."/>
            <person name="Liu Y."/>
            <person name="Vee V."/>
            <person name="English A."/>
            <person name="Wang M."/>
            <person name="Skinner E."/>
            <person name="Han Y."/>
            <person name="Muzny D.M."/>
            <person name="Worley K.C."/>
            <person name="Gibbs R.A."/>
        </authorList>
    </citation>
    <scope>NUCLEOTIDE SEQUENCE</scope>
</reference>
<dbReference type="InterPro" id="IPR029416">
    <property type="entry name" value="CFAP300"/>
</dbReference>
<accession>A0A7M7HFF4</accession>
<evidence type="ECO:0000256" key="2">
    <source>
        <dbReference type="ARBA" id="ARBA00004430"/>
    </source>
</evidence>